<dbReference type="Gene3D" id="1.10.10.10">
    <property type="entry name" value="Winged helix-like DNA-binding domain superfamily/Winged helix DNA-binding domain"/>
    <property type="match status" value="1"/>
</dbReference>
<dbReference type="SUPFAM" id="SSF53850">
    <property type="entry name" value="Periplasmic binding protein-like II"/>
    <property type="match status" value="1"/>
</dbReference>
<evidence type="ECO:0000256" key="4">
    <source>
        <dbReference type="ARBA" id="ARBA00023163"/>
    </source>
</evidence>
<sequence>MHRLRSLVPSANYLFCFEAAARRRSFTAAAQELNVSQPAVSKTIRLLEEATGLKLFRRERSRLELTADGDRLYKETQAAFDHLHMVISSMQKKHSNDVVRVSFSSSFVQLWLLPRLKDFKAKHPDVSLRIEESSRDDHDLVEEDIDLSARLGKGNWPGVHAWHFVNEEVLPVCSPDYLKDHAPIREPIDLLQHTLLNFEERHRSRLGWREWLERHSVPMARLKQDFVFTDALGSVEAAVLGQGIALGWKHLVDAHIKAGRLVFPLTDSYRSGQAIHIIMPAQRPPKRGAELFRDWLIEQSADADTPSPDNP</sequence>
<dbReference type="PROSITE" id="PS50931">
    <property type="entry name" value="HTH_LYSR"/>
    <property type="match status" value="1"/>
</dbReference>
<dbReference type="InterPro" id="IPR005119">
    <property type="entry name" value="LysR_subst-bd"/>
</dbReference>
<feature type="domain" description="HTH lysR-type" evidence="5">
    <location>
        <begin position="9"/>
        <end position="66"/>
    </location>
</feature>
<dbReference type="PANTHER" id="PTHR30537">
    <property type="entry name" value="HTH-TYPE TRANSCRIPTIONAL REGULATOR"/>
    <property type="match status" value="1"/>
</dbReference>
<evidence type="ECO:0000259" key="5">
    <source>
        <dbReference type="PROSITE" id="PS50931"/>
    </source>
</evidence>
<evidence type="ECO:0000256" key="1">
    <source>
        <dbReference type="ARBA" id="ARBA00009437"/>
    </source>
</evidence>
<evidence type="ECO:0000256" key="2">
    <source>
        <dbReference type="ARBA" id="ARBA00023015"/>
    </source>
</evidence>
<protein>
    <submittedName>
        <fullName evidence="6">LysR substrate-binding domain-containing protein</fullName>
    </submittedName>
</protein>
<dbReference type="Proteomes" id="UP001597173">
    <property type="component" value="Unassembled WGS sequence"/>
</dbReference>
<dbReference type="InterPro" id="IPR058163">
    <property type="entry name" value="LysR-type_TF_proteobact-type"/>
</dbReference>
<dbReference type="RefSeq" id="WP_374841120.1">
    <property type="nucleotide sequence ID" value="NZ_JBHEEW010000018.1"/>
</dbReference>
<dbReference type="PRINTS" id="PR00039">
    <property type="entry name" value="HTHLYSR"/>
</dbReference>
<evidence type="ECO:0000313" key="7">
    <source>
        <dbReference type="Proteomes" id="UP001597173"/>
    </source>
</evidence>
<accession>A0ABW3Z210</accession>
<dbReference type="Pfam" id="PF03466">
    <property type="entry name" value="LysR_substrate"/>
    <property type="match status" value="1"/>
</dbReference>
<keyword evidence="4" id="KW-0804">Transcription</keyword>
<dbReference type="Pfam" id="PF00126">
    <property type="entry name" value="HTH_1"/>
    <property type="match status" value="1"/>
</dbReference>
<comment type="similarity">
    <text evidence="1">Belongs to the LysR transcriptional regulatory family.</text>
</comment>
<organism evidence="6 7">
    <name type="scientific">Mycoplana ramosa</name>
    <name type="common">Mycoplana bullata</name>
    <dbReference type="NCBI Taxonomy" id="40837"/>
    <lineage>
        <taxon>Bacteria</taxon>
        <taxon>Pseudomonadati</taxon>
        <taxon>Pseudomonadota</taxon>
        <taxon>Alphaproteobacteria</taxon>
        <taxon>Hyphomicrobiales</taxon>
        <taxon>Rhizobiaceae</taxon>
        <taxon>Mycoplana</taxon>
    </lineage>
</organism>
<dbReference type="Gene3D" id="3.40.190.10">
    <property type="entry name" value="Periplasmic binding protein-like II"/>
    <property type="match status" value="2"/>
</dbReference>
<keyword evidence="3" id="KW-0238">DNA-binding</keyword>
<reference evidence="7" key="1">
    <citation type="journal article" date="2019" name="Int. J. Syst. Evol. Microbiol.">
        <title>The Global Catalogue of Microorganisms (GCM) 10K type strain sequencing project: providing services to taxonomists for standard genome sequencing and annotation.</title>
        <authorList>
            <consortium name="The Broad Institute Genomics Platform"/>
            <consortium name="The Broad Institute Genome Sequencing Center for Infectious Disease"/>
            <person name="Wu L."/>
            <person name="Ma J."/>
        </authorList>
    </citation>
    <scope>NUCLEOTIDE SEQUENCE [LARGE SCALE GENOMIC DNA]</scope>
    <source>
        <strain evidence="7">CCUG 55609</strain>
    </source>
</reference>
<dbReference type="InterPro" id="IPR036388">
    <property type="entry name" value="WH-like_DNA-bd_sf"/>
</dbReference>
<keyword evidence="2" id="KW-0805">Transcription regulation</keyword>
<dbReference type="SUPFAM" id="SSF46785">
    <property type="entry name" value="Winged helix' DNA-binding domain"/>
    <property type="match status" value="1"/>
</dbReference>
<gene>
    <name evidence="6" type="ORF">ACFQ33_20205</name>
</gene>
<dbReference type="InterPro" id="IPR036390">
    <property type="entry name" value="WH_DNA-bd_sf"/>
</dbReference>
<dbReference type="EMBL" id="JBHTNF010000019">
    <property type="protein sequence ID" value="MFD1330215.1"/>
    <property type="molecule type" value="Genomic_DNA"/>
</dbReference>
<dbReference type="PANTHER" id="PTHR30537:SF74">
    <property type="entry name" value="HTH-TYPE TRANSCRIPTIONAL REGULATOR TRPI"/>
    <property type="match status" value="1"/>
</dbReference>
<dbReference type="InterPro" id="IPR000847">
    <property type="entry name" value="LysR_HTH_N"/>
</dbReference>
<dbReference type="CDD" id="cd08432">
    <property type="entry name" value="PBP2_GcdR_TrpI_HvrB_AmpR_like"/>
    <property type="match status" value="1"/>
</dbReference>
<evidence type="ECO:0000313" key="6">
    <source>
        <dbReference type="EMBL" id="MFD1330215.1"/>
    </source>
</evidence>
<keyword evidence="7" id="KW-1185">Reference proteome</keyword>
<evidence type="ECO:0000256" key="3">
    <source>
        <dbReference type="ARBA" id="ARBA00023125"/>
    </source>
</evidence>
<name>A0ABW3Z210_MYCRA</name>
<proteinExistence type="inferred from homology"/>
<comment type="caution">
    <text evidence="6">The sequence shown here is derived from an EMBL/GenBank/DDBJ whole genome shotgun (WGS) entry which is preliminary data.</text>
</comment>